<dbReference type="STRING" id="135651.G0NYT3"/>
<organism evidence="3">
    <name type="scientific">Caenorhabditis brenneri</name>
    <name type="common">Nematode worm</name>
    <dbReference type="NCBI Taxonomy" id="135651"/>
    <lineage>
        <taxon>Eukaryota</taxon>
        <taxon>Metazoa</taxon>
        <taxon>Ecdysozoa</taxon>
        <taxon>Nematoda</taxon>
        <taxon>Chromadorea</taxon>
        <taxon>Rhabditida</taxon>
        <taxon>Rhabditina</taxon>
        <taxon>Rhabditomorpha</taxon>
        <taxon>Rhabditoidea</taxon>
        <taxon>Rhabditidae</taxon>
        <taxon>Peloderinae</taxon>
        <taxon>Caenorhabditis</taxon>
    </lineage>
</organism>
<dbReference type="InParanoid" id="G0NYT3"/>
<evidence type="ECO:0000313" key="2">
    <source>
        <dbReference type="EMBL" id="EGT40210.1"/>
    </source>
</evidence>
<protein>
    <submittedName>
        <fullName evidence="2">Uncharacterized protein</fullName>
    </submittedName>
</protein>
<feature type="compositionally biased region" description="Basic and acidic residues" evidence="1">
    <location>
        <begin position="165"/>
        <end position="176"/>
    </location>
</feature>
<dbReference type="EMBL" id="GL379984">
    <property type="protein sequence ID" value="EGT40210.1"/>
    <property type="molecule type" value="Genomic_DNA"/>
</dbReference>
<keyword evidence="3" id="KW-1185">Reference proteome</keyword>
<dbReference type="HOGENOM" id="CLU_1422599_0_0_1"/>
<dbReference type="AlphaFoldDB" id="G0NYT3"/>
<reference evidence="3" key="1">
    <citation type="submission" date="2011-07" db="EMBL/GenBank/DDBJ databases">
        <authorList>
            <consortium name="Caenorhabditis brenneri Sequencing and Analysis Consortium"/>
            <person name="Wilson R.K."/>
        </authorList>
    </citation>
    <scope>NUCLEOTIDE SEQUENCE [LARGE SCALE GENOMIC DNA]</scope>
    <source>
        <strain evidence="3">PB2801</strain>
    </source>
</reference>
<gene>
    <name evidence="2" type="ORF">CAEBREN_07833</name>
</gene>
<name>G0NYT3_CAEBE</name>
<feature type="region of interest" description="Disordered" evidence="1">
    <location>
        <begin position="145"/>
        <end position="191"/>
    </location>
</feature>
<evidence type="ECO:0000313" key="3">
    <source>
        <dbReference type="Proteomes" id="UP000008068"/>
    </source>
</evidence>
<proteinExistence type="predicted"/>
<accession>G0NYT3</accession>
<sequence>MPDRLMNERRFSVFTLGDARPAPPPVLGTFMMHDLSMKKKLLPRSESVLNQQGSPWPHVAEMNQSKEATTLGKSIGISAPNWTTGGNQSPSGALSVIAEASDKDWRHFKKHRKQLIETVATDETLSNHDSAQSLDQVMDKLQLEAHDQSITPKPYRDPTTAKYRKRDEAVASKAERMSLSPKDALEKRERG</sequence>
<dbReference type="Proteomes" id="UP000008068">
    <property type="component" value="Unassembled WGS sequence"/>
</dbReference>
<dbReference type="eggNOG" id="KOG1418">
    <property type="taxonomic scope" value="Eukaryota"/>
</dbReference>
<evidence type="ECO:0000256" key="1">
    <source>
        <dbReference type="SAM" id="MobiDB-lite"/>
    </source>
</evidence>